<dbReference type="InterPro" id="IPR053141">
    <property type="entry name" value="Mycobact_SerProt_Inhib_Rv3364c"/>
</dbReference>
<evidence type="ECO:0000259" key="1">
    <source>
        <dbReference type="SMART" id="SM00960"/>
    </source>
</evidence>
<dbReference type="Proteomes" id="UP001486207">
    <property type="component" value="Unassembled WGS sequence"/>
</dbReference>
<dbReference type="Pfam" id="PF03259">
    <property type="entry name" value="Robl_LC7"/>
    <property type="match status" value="1"/>
</dbReference>
<evidence type="ECO:0000313" key="2">
    <source>
        <dbReference type="EMBL" id="MER7377205.1"/>
    </source>
</evidence>
<dbReference type="Gene3D" id="3.30.450.30">
    <property type="entry name" value="Dynein light chain 2a, cytoplasmic"/>
    <property type="match status" value="1"/>
</dbReference>
<evidence type="ECO:0000313" key="3">
    <source>
        <dbReference type="Proteomes" id="UP001486207"/>
    </source>
</evidence>
<accession>A0ABV1Y0F9</accession>
<keyword evidence="3" id="KW-1185">Reference proteome</keyword>
<dbReference type="PANTHER" id="PTHR36222:SF1">
    <property type="entry name" value="SERINE PROTEASE INHIBITOR RV3364C"/>
    <property type="match status" value="1"/>
</dbReference>
<proteinExistence type="predicted"/>
<sequence>MTDDTGVNTVAATLSEDQVREQMAGMLEAFVRDVPRVTHALVVSRDGLKLVDSGISRNRADKWAATFGTLASLCENIPGPHGDKGGLKLSMVEREDGLLFVSIAGSSVLFPSQPCDEDGKVDTVLAVVAEPTADAGTVGFEMGQLVDLFAPYMVAAVRSDG</sequence>
<reference evidence="2 3" key="1">
    <citation type="submission" date="2024-06" db="EMBL/GenBank/DDBJ databases">
        <title>The Natural Products Discovery Center: Release of the First 8490 Sequenced Strains for Exploring Actinobacteria Biosynthetic Diversity.</title>
        <authorList>
            <person name="Kalkreuter E."/>
            <person name="Kautsar S.A."/>
            <person name="Yang D."/>
            <person name="Bader C.D."/>
            <person name="Teijaro C.N."/>
            <person name="Fluegel L."/>
            <person name="Davis C.M."/>
            <person name="Simpson J.R."/>
            <person name="Lauterbach L."/>
            <person name="Steele A.D."/>
            <person name="Gui C."/>
            <person name="Meng S."/>
            <person name="Li G."/>
            <person name="Viehrig K."/>
            <person name="Ye F."/>
            <person name="Su P."/>
            <person name="Kiefer A.F."/>
            <person name="Nichols A."/>
            <person name="Cepeda A.J."/>
            <person name="Yan W."/>
            <person name="Fan B."/>
            <person name="Jiang Y."/>
            <person name="Adhikari A."/>
            <person name="Zheng C.-J."/>
            <person name="Schuster L."/>
            <person name="Cowan T.M."/>
            <person name="Smanski M.J."/>
            <person name="Chevrette M.G."/>
            <person name="De Carvalho L.P.S."/>
            <person name="Shen B."/>
        </authorList>
    </citation>
    <scope>NUCLEOTIDE SEQUENCE [LARGE SCALE GENOMIC DNA]</scope>
    <source>
        <strain evidence="2 3">NPDC000155</strain>
    </source>
</reference>
<dbReference type="EMBL" id="JBEPFB010000017">
    <property type="protein sequence ID" value="MER7377205.1"/>
    <property type="molecule type" value="Genomic_DNA"/>
</dbReference>
<dbReference type="InterPro" id="IPR004942">
    <property type="entry name" value="Roadblock/LAMTOR2_dom"/>
</dbReference>
<feature type="domain" description="Roadblock/LAMTOR2" evidence="1">
    <location>
        <begin position="24"/>
        <end position="129"/>
    </location>
</feature>
<dbReference type="SMART" id="SM00960">
    <property type="entry name" value="Robl_LC7"/>
    <property type="match status" value="1"/>
</dbReference>
<name>A0ABV1Y0F9_9ACTN</name>
<dbReference type="PANTHER" id="PTHR36222">
    <property type="entry name" value="SERINE PROTEASE INHIBITOR RV3364C"/>
    <property type="match status" value="1"/>
</dbReference>
<comment type="caution">
    <text evidence="2">The sequence shown here is derived from an EMBL/GenBank/DDBJ whole genome shotgun (WGS) entry which is preliminary data.</text>
</comment>
<protein>
    <submittedName>
        <fullName evidence="2">Roadblock/LC7 domain-containing protein</fullName>
    </submittedName>
</protein>
<gene>
    <name evidence="2" type="ORF">ABT384_31700</name>
</gene>
<dbReference type="SUPFAM" id="SSF103196">
    <property type="entry name" value="Roadblock/LC7 domain"/>
    <property type="match status" value="1"/>
</dbReference>
<organism evidence="2 3">
    <name type="scientific">Streptomyces lanatus</name>
    <dbReference type="NCBI Taxonomy" id="66900"/>
    <lineage>
        <taxon>Bacteria</taxon>
        <taxon>Bacillati</taxon>
        <taxon>Actinomycetota</taxon>
        <taxon>Actinomycetes</taxon>
        <taxon>Kitasatosporales</taxon>
        <taxon>Streptomycetaceae</taxon>
        <taxon>Streptomyces</taxon>
    </lineage>
</organism>
<dbReference type="RefSeq" id="WP_229912225.1">
    <property type="nucleotide sequence ID" value="NZ_BNBM01000017.1"/>
</dbReference>